<dbReference type="InterPro" id="IPR006091">
    <property type="entry name" value="Acyl-CoA_Oxase/DH_mid-dom"/>
</dbReference>
<protein>
    <submittedName>
        <fullName evidence="10">Unannotated protein</fullName>
    </submittedName>
</protein>
<dbReference type="InterPro" id="IPR013786">
    <property type="entry name" value="AcylCoA_DH/ox_N"/>
</dbReference>
<dbReference type="SUPFAM" id="SSF56645">
    <property type="entry name" value="Acyl-CoA dehydrogenase NM domain-like"/>
    <property type="match status" value="1"/>
</dbReference>
<feature type="domain" description="Acyl-CoA dehydrogenase/oxidase N-terminal" evidence="8">
    <location>
        <begin position="7"/>
        <end position="126"/>
    </location>
</feature>
<dbReference type="Pfam" id="PF00441">
    <property type="entry name" value="Acyl-CoA_dh_1"/>
    <property type="match status" value="1"/>
</dbReference>
<dbReference type="InterPro" id="IPR009100">
    <property type="entry name" value="AcylCoA_DH/oxidase_NM_dom_sf"/>
</dbReference>
<dbReference type="Pfam" id="PF02771">
    <property type="entry name" value="Acyl-CoA_dh_N"/>
    <property type="match status" value="1"/>
</dbReference>
<dbReference type="InterPro" id="IPR009075">
    <property type="entry name" value="AcylCo_DH/oxidase_C"/>
</dbReference>
<dbReference type="FunFam" id="2.40.110.10:FF:000011">
    <property type="entry name" value="Acyl-CoA dehydrogenase FadE34"/>
    <property type="match status" value="1"/>
</dbReference>
<proteinExistence type="inferred from homology"/>
<dbReference type="EMBL" id="CAFBLT010000002">
    <property type="protein sequence ID" value="CAB4882011.1"/>
    <property type="molecule type" value="Genomic_DNA"/>
</dbReference>
<dbReference type="GO" id="GO:0016627">
    <property type="term" value="F:oxidoreductase activity, acting on the CH-CH group of donors"/>
    <property type="evidence" value="ECO:0007669"/>
    <property type="project" value="InterPro"/>
</dbReference>
<sequence>MEFADSPEDAAFRQEVVSWLAEHVVGEFAELGGRGGSGDETFGFEVRRAWERELAIGGWTCIGWPVEYGGRGASIAQQVIFFEEYVKAKAPGRVGVLGEGLLGPTLIHYGTEEQKKRFLPAIVAGEELWSQGYSEPNAGSDLASLSTKAELDGDEWVITGQKVWTSLAHQSDWCFVLCRTDPISERHKGLSYLLVPMDQPGIEIRPIRQLTDTSEFNEVFFDGARTKKENIVGEPGQGWTVGLATLAFERGVGLLGHLLSFRREFDALLAVAKENGMSQRPIMRDRLTRSFVELEILRATTLRSLTGVDGPAAAPEASVLKLFWSTWHQQFGELCMDIRGMEATLVGDSYDLGQEHRTFLFSRSETIYGGSNEIQKNIIGERVLGLPSEPKPQPKGNPS</sequence>
<feature type="domain" description="Acyl-CoA oxidase/dehydrogenase middle" evidence="7">
    <location>
        <begin position="132"/>
        <end position="222"/>
    </location>
</feature>
<dbReference type="EMBL" id="CAFABE010000015">
    <property type="protein sequence ID" value="CAB4822377.1"/>
    <property type="molecule type" value="Genomic_DNA"/>
</dbReference>
<accession>A0A6J7EIR3</accession>
<feature type="domain" description="Acyl-CoA dehydrogenase/oxidase C-terminal" evidence="6">
    <location>
        <begin position="236"/>
        <end position="384"/>
    </location>
</feature>
<dbReference type="PANTHER" id="PTHR43292:SF3">
    <property type="entry name" value="ACYL-COA DEHYDROGENASE FADE29"/>
    <property type="match status" value="1"/>
</dbReference>
<dbReference type="SUPFAM" id="SSF47203">
    <property type="entry name" value="Acyl-CoA dehydrogenase C-terminal domain-like"/>
    <property type="match status" value="1"/>
</dbReference>
<comment type="cofactor">
    <cofactor evidence="1">
        <name>FAD</name>
        <dbReference type="ChEBI" id="CHEBI:57692"/>
    </cofactor>
</comment>
<evidence type="ECO:0000256" key="3">
    <source>
        <dbReference type="ARBA" id="ARBA00022630"/>
    </source>
</evidence>
<dbReference type="PANTHER" id="PTHR43292">
    <property type="entry name" value="ACYL-COA DEHYDROGENASE"/>
    <property type="match status" value="1"/>
</dbReference>
<reference evidence="10" key="1">
    <citation type="submission" date="2020-05" db="EMBL/GenBank/DDBJ databases">
        <authorList>
            <person name="Chiriac C."/>
            <person name="Salcher M."/>
            <person name="Ghai R."/>
            <person name="Kavagutti S V."/>
        </authorList>
    </citation>
    <scope>NUCLEOTIDE SEQUENCE</scope>
</reference>
<dbReference type="Gene3D" id="1.20.140.10">
    <property type="entry name" value="Butyryl-CoA Dehydrogenase, subunit A, domain 3"/>
    <property type="match status" value="1"/>
</dbReference>
<dbReference type="Gene3D" id="2.40.110.10">
    <property type="entry name" value="Butyryl-CoA Dehydrogenase, subunit A, domain 2"/>
    <property type="match status" value="1"/>
</dbReference>
<dbReference type="Gene3D" id="1.10.540.10">
    <property type="entry name" value="Acyl-CoA dehydrogenase/oxidase, N-terminal domain"/>
    <property type="match status" value="1"/>
</dbReference>
<evidence type="ECO:0000256" key="1">
    <source>
        <dbReference type="ARBA" id="ARBA00001974"/>
    </source>
</evidence>
<keyword evidence="3" id="KW-0285">Flavoprotein</keyword>
<dbReference type="EMBL" id="CAFBPM010000002">
    <property type="protein sequence ID" value="CAB5010966.1"/>
    <property type="molecule type" value="Genomic_DNA"/>
</dbReference>
<keyword evidence="4" id="KW-0274">FAD</keyword>
<dbReference type="InterPro" id="IPR037069">
    <property type="entry name" value="AcylCoA_DH/ox_N_sf"/>
</dbReference>
<dbReference type="Pfam" id="PF02770">
    <property type="entry name" value="Acyl-CoA_dh_M"/>
    <property type="match status" value="1"/>
</dbReference>
<evidence type="ECO:0000313" key="10">
    <source>
        <dbReference type="EMBL" id="CAB4882011.1"/>
    </source>
</evidence>
<evidence type="ECO:0000313" key="11">
    <source>
        <dbReference type="EMBL" id="CAB5010966.1"/>
    </source>
</evidence>
<dbReference type="InterPro" id="IPR046373">
    <property type="entry name" value="Acyl-CoA_Oxase/DH_mid-dom_sf"/>
</dbReference>
<keyword evidence="5" id="KW-0560">Oxidoreductase</keyword>
<dbReference type="InterPro" id="IPR036250">
    <property type="entry name" value="AcylCo_DH-like_C"/>
</dbReference>
<dbReference type="AlphaFoldDB" id="A0A6J7EIR3"/>
<evidence type="ECO:0000256" key="5">
    <source>
        <dbReference type="ARBA" id="ARBA00023002"/>
    </source>
</evidence>
<name>A0A6J7EIR3_9ZZZZ</name>
<dbReference type="InterPro" id="IPR052161">
    <property type="entry name" value="Mycobact_Acyl-CoA_DH"/>
</dbReference>
<evidence type="ECO:0000259" key="7">
    <source>
        <dbReference type="Pfam" id="PF02770"/>
    </source>
</evidence>
<evidence type="ECO:0000259" key="6">
    <source>
        <dbReference type="Pfam" id="PF00441"/>
    </source>
</evidence>
<evidence type="ECO:0000256" key="2">
    <source>
        <dbReference type="ARBA" id="ARBA00009347"/>
    </source>
</evidence>
<comment type="similarity">
    <text evidence="2">Belongs to the acyl-CoA dehydrogenase family.</text>
</comment>
<organism evidence="10">
    <name type="scientific">freshwater metagenome</name>
    <dbReference type="NCBI Taxonomy" id="449393"/>
    <lineage>
        <taxon>unclassified sequences</taxon>
        <taxon>metagenomes</taxon>
        <taxon>ecological metagenomes</taxon>
    </lineage>
</organism>
<dbReference type="GO" id="GO:0005886">
    <property type="term" value="C:plasma membrane"/>
    <property type="evidence" value="ECO:0007669"/>
    <property type="project" value="TreeGrafter"/>
</dbReference>
<gene>
    <name evidence="9" type="ORF">UFOPK3164_00506</name>
    <name evidence="10" type="ORF">UFOPK3427_01582</name>
    <name evidence="11" type="ORF">UFOPK4112_00308</name>
</gene>
<evidence type="ECO:0000313" key="9">
    <source>
        <dbReference type="EMBL" id="CAB4822377.1"/>
    </source>
</evidence>
<evidence type="ECO:0000256" key="4">
    <source>
        <dbReference type="ARBA" id="ARBA00022827"/>
    </source>
</evidence>
<evidence type="ECO:0000259" key="8">
    <source>
        <dbReference type="Pfam" id="PF02771"/>
    </source>
</evidence>
<dbReference type="GO" id="GO:0050660">
    <property type="term" value="F:flavin adenine dinucleotide binding"/>
    <property type="evidence" value="ECO:0007669"/>
    <property type="project" value="InterPro"/>
</dbReference>